<dbReference type="Pfam" id="PF09618">
    <property type="entry name" value="Cas_Csy4"/>
    <property type="match status" value="1"/>
</dbReference>
<name>A0ABS1E5D9_9GAMM</name>
<dbReference type="InterPro" id="IPR013396">
    <property type="entry name" value="CRISPR-assoc_prot_Csy4"/>
</dbReference>
<dbReference type="EMBL" id="NRSH01000020">
    <property type="protein sequence ID" value="MBK1726029.1"/>
    <property type="molecule type" value="Genomic_DNA"/>
</dbReference>
<dbReference type="Proteomes" id="UP000738126">
    <property type="component" value="Unassembled WGS sequence"/>
</dbReference>
<accession>A0ABS1E5D9</accession>
<proteinExistence type="predicted"/>
<evidence type="ECO:0000313" key="1">
    <source>
        <dbReference type="EMBL" id="MBK1726029.1"/>
    </source>
</evidence>
<sequence>MDHYLDIRLEPDPEFPAPTLMGALVSKLHRALVELGANDIGISLPEHERYPPLGATLRLHGSVSRLQALMEIQWLKGMRDHVTLDGIKPVPADVTHRVVRRRQYKTNPERLRRRRMRRHNESYEEAARRIPDAVERQVTTPYVVVRSRSSGQAFALFIEHGDCQDAPVTGVFSTYGLSKEATVPWF</sequence>
<protein>
    <submittedName>
        <fullName evidence="1">Type I-F CRISPR-associated endoribonuclease Cas6/Csy4</fullName>
    </submittedName>
</protein>
<keyword evidence="2" id="KW-1185">Reference proteome</keyword>
<organism evidence="1 2">
    <name type="scientific">Halorhodospira neutriphila</name>
    <dbReference type="NCBI Taxonomy" id="168379"/>
    <lineage>
        <taxon>Bacteria</taxon>
        <taxon>Pseudomonadati</taxon>
        <taxon>Pseudomonadota</taxon>
        <taxon>Gammaproteobacteria</taxon>
        <taxon>Chromatiales</taxon>
        <taxon>Ectothiorhodospiraceae</taxon>
        <taxon>Halorhodospira</taxon>
    </lineage>
</organism>
<dbReference type="CDD" id="cd09739">
    <property type="entry name" value="Cas6_I-F"/>
    <property type="match status" value="1"/>
</dbReference>
<evidence type="ECO:0000313" key="2">
    <source>
        <dbReference type="Proteomes" id="UP000738126"/>
    </source>
</evidence>
<dbReference type="InterPro" id="IPR042564">
    <property type="entry name" value="CRISPR-Cas6/Csy4_sf"/>
</dbReference>
<comment type="caution">
    <text evidence="1">The sequence shown here is derived from an EMBL/GenBank/DDBJ whole genome shotgun (WGS) entry which is preliminary data.</text>
</comment>
<gene>
    <name evidence="1" type="primary">cas6f</name>
    <name evidence="1" type="ORF">CKO13_03135</name>
</gene>
<dbReference type="Gene3D" id="3.30.70.2540">
    <property type="entry name" value="CRISPR-associated endoribonuclease Cas6/Csy4"/>
    <property type="match status" value="1"/>
</dbReference>
<reference evidence="1 2" key="1">
    <citation type="journal article" date="2020" name="Microorganisms">
        <title>Osmotic Adaptation and Compatible Solute Biosynthesis of Phototrophic Bacteria as Revealed from Genome Analyses.</title>
        <authorList>
            <person name="Imhoff J.F."/>
            <person name="Rahn T."/>
            <person name="Kunzel S."/>
            <person name="Keller A."/>
            <person name="Neulinger S.C."/>
        </authorList>
    </citation>
    <scope>NUCLEOTIDE SEQUENCE [LARGE SCALE GENOMIC DNA]</scope>
    <source>
        <strain evidence="1 2">DSM 15116</strain>
    </source>
</reference>
<dbReference type="RefSeq" id="WP_200256730.1">
    <property type="nucleotide sequence ID" value="NZ_NRSH01000020.1"/>
</dbReference>
<dbReference type="NCBIfam" id="TIGR02563">
    <property type="entry name" value="cas_Csy4"/>
    <property type="match status" value="1"/>
</dbReference>